<name>A0A1X7A6M6_9RHOB</name>
<evidence type="ECO:0000313" key="3">
    <source>
        <dbReference type="EMBL" id="SLN72041.1"/>
    </source>
</evidence>
<dbReference type="RefSeq" id="WP_085793446.1">
    <property type="nucleotide sequence ID" value="NZ_FWFK01000008.1"/>
</dbReference>
<protein>
    <recommendedName>
        <fullName evidence="2">DUF5681 domain-containing protein</fullName>
    </recommendedName>
</protein>
<dbReference type="AlphaFoldDB" id="A0A1X7A6M6"/>
<proteinExistence type="predicted"/>
<reference evidence="3 4" key="1">
    <citation type="submission" date="2017-03" db="EMBL/GenBank/DDBJ databases">
        <authorList>
            <person name="Afonso C.L."/>
            <person name="Miller P.J."/>
            <person name="Scott M.A."/>
            <person name="Spackman E."/>
            <person name="Goraichik I."/>
            <person name="Dimitrov K.M."/>
            <person name="Suarez D.L."/>
            <person name="Swayne D.E."/>
        </authorList>
    </citation>
    <scope>NUCLEOTIDE SEQUENCE [LARGE SCALE GENOMIC DNA]</scope>
    <source>
        <strain evidence="3 4">CECT 8625</strain>
    </source>
</reference>
<keyword evidence="4" id="KW-1185">Reference proteome</keyword>
<dbReference type="EMBL" id="FWFK01000008">
    <property type="protein sequence ID" value="SLN72041.1"/>
    <property type="molecule type" value="Genomic_DNA"/>
</dbReference>
<evidence type="ECO:0000313" key="4">
    <source>
        <dbReference type="Proteomes" id="UP000193570"/>
    </source>
</evidence>
<dbReference type="OrthoDB" id="2086138at2"/>
<evidence type="ECO:0000259" key="2">
    <source>
        <dbReference type="Pfam" id="PF18932"/>
    </source>
</evidence>
<feature type="compositionally biased region" description="Polar residues" evidence="1">
    <location>
        <begin position="1"/>
        <end position="12"/>
    </location>
</feature>
<feature type="region of interest" description="Disordered" evidence="1">
    <location>
        <begin position="1"/>
        <end position="32"/>
    </location>
</feature>
<dbReference type="Pfam" id="PF18932">
    <property type="entry name" value="DUF5681"/>
    <property type="match status" value="1"/>
</dbReference>
<accession>A0A1X7A6M6</accession>
<evidence type="ECO:0000256" key="1">
    <source>
        <dbReference type="SAM" id="MobiDB-lite"/>
    </source>
</evidence>
<dbReference type="Proteomes" id="UP000193570">
    <property type="component" value="Unassembled WGS sequence"/>
</dbReference>
<sequence length="145" mass="15680">MTHRNSGSTTDTRNPDGTFAPGNPGRPKGTRHKITRAVEELLEGEAEGITRKAVEMALEGDTTAMRLCLERIAPAKKDAPVSFDLPEMKTAEDATKAAQAVLKAVSEGELTPSEAASVMALVETYRRALETEELERRVAALESRT</sequence>
<organism evidence="3 4">
    <name type="scientific">Roseivivax jejudonensis</name>
    <dbReference type="NCBI Taxonomy" id="1529041"/>
    <lineage>
        <taxon>Bacteria</taxon>
        <taxon>Pseudomonadati</taxon>
        <taxon>Pseudomonadota</taxon>
        <taxon>Alphaproteobacteria</taxon>
        <taxon>Rhodobacterales</taxon>
        <taxon>Roseobacteraceae</taxon>
        <taxon>Roseivivax</taxon>
    </lineage>
</organism>
<dbReference type="InterPro" id="IPR043736">
    <property type="entry name" value="DUF5681"/>
</dbReference>
<feature type="domain" description="DUF5681" evidence="2">
    <location>
        <begin position="21"/>
        <end position="76"/>
    </location>
</feature>
<gene>
    <name evidence="3" type="ORF">ROJ8625_03781</name>
</gene>